<reference evidence="2 3" key="1">
    <citation type="submission" date="2019-02" db="EMBL/GenBank/DDBJ databases">
        <title>Emended description of the genus Rhodopseudomonas and description of Rhodopseudomonas albus sp. nov., a non-phototrophic, heavy-metal-tolerant bacterium isolated from garden soil.</title>
        <authorList>
            <person name="Bao Z."/>
            <person name="Cao W.W."/>
            <person name="Sato Y."/>
            <person name="Nishizawa T."/>
            <person name="Zhao J."/>
            <person name="Guo Y."/>
            <person name="Ohta H."/>
        </authorList>
    </citation>
    <scope>NUCLEOTIDE SEQUENCE [LARGE SCALE GENOMIC DNA]</scope>
    <source>
        <strain evidence="2 3">SK50-23</strain>
    </source>
</reference>
<proteinExistence type="predicted"/>
<name>A0ABX8AJ83_9BRAD</name>
<evidence type="ECO:0000256" key="1">
    <source>
        <dbReference type="SAM" id="Phobius"/>
    </source>
</evidence>
<evidence type="ECO:0000313" key="2">
    <source>
        <dbReference type="EMBL" id="QUS41885.1"/>
    </source>
</evidence>
<accession>A0ABX8AJ83</accession>
<evidence type="ECO:0000313" key="3">
    <source>
        <dbReference type="Proteomes" id="UP000682843"/>
    </source>
</evidence>
<organism evidence="2 3">
    <name type="scientific">Tardiphaga alba</name>
    <dbReference type="NCBI Taxonomy" id="340268"/>
    <lineage>
        <taxon>Bacteria</taxon>
        <taxon>Pseudomonadati</taxon>
        <taxon>Pseudomonadota</taxon>
        <taxon>Alphaproteobacteria</taxon>
        <taxon>Hyphomicrobiales</taxon>
        <taxon>Nitrobacteraceae</taxon>
        <taxon>Tardiphaga</taxon>
    </lineage>
</organism>
<keyword evidence="1" id="KW-0812">Transmembrane</keyword>
<dbReference type="EMBL" id="CP036498">
    <property type="protein sequence ID" value="QUS41885.1"/>
    <property type="molecule type" value="Genomic_DNA"/>
</dbReference>
<sequence>MRAILTVENFASNLVLTMWTPLFVGIFIAIITYALWPRNKATFDVAAQMPLRED</sequence>
<dbReference type="CDD" id="cd01324">
    <property type="entry name" value="cbb3_Oxidase_CcoQ"/>
    <property type="match status" value="1"/>
</dbReference>
<dbReference type="Pfam" id="PF05545">
    <property type="entry name" value="FixQ"/>
    <property type="match status" value="1"/>
</dbReference>
<gene>
    <name evidence="2" type="ORF">RPMA_25900</name>
</gene>
<dbReference type="RefSeq" id="WP_211910576.1">
    <property type="nucleotide sequence ID" value="NZ_CP036498.1"/>
</dbReference>
<dbReference type="Proteomes" id="UP000682843">
    <property type="component" value="Chromosome"/>
</dbReference>
<keyword evidence="3" id="KW-1185">Reference proteome</keyword>
<protein>
    <submittedName>
        <fullName evidence="2">Cbb3-type cytochrome c oxidase subunit 3</fullName>
    </submittedName>
</protein>
<feature type="transmembrane region" description="Helical" evidence="1">
    <location>
        <begin position="16"/>
        <end position="36"/>
    </location>
</feature>
<keyword evidence="1" id="KW-1133">Transmembrane helix</keyword>
<keyword evidence="1" id="KW-0472">Membrane</keyword>
<dbReference type="InterPro" id="IPR008621">
    <property type="entry name" value="Cbb3-typ_cyt_oxidase_comp"/>
</dbReference>